<protein>
    <submittedName>
        <fullName evidence="2">Uncharacterized protein</fullName>
    </submittedName>
</protein>
<evidence type="ECO:0000313" key="3">
    <source>
        <dbReference type="Proteomes" id="UP000324897"/>
    </source>
</evidence>
<feature type="compositionally biased region" description="Basic and acidic residues" evidence="1">
    <location>
        <begin position="103"/>
        <end position="126"/>
    </location>
</feature>
<dbReference type="Proteomes" id="UP000324897">
    <property type="component" value="Chromosome 5"/>
</dbReference>
<comment type="caution">
    <text evidence="2">The sequence shown here is derived from an EMBL/GenBank/DDBJ whole genome shotgun (WGS) entry which is preliminary data.</text>
</comment>
<dbReference type="Gramene" id="TVU45603">
    <property type="protein sequence ID" value="TVU45603"/>
    <property type="gene ID" value="EJB05_05094"/>
</dbReference>
<feature type="compositionally biased region" description="Basic and acidic residues" evidence="1">
    <location>
        <begin position="57"/>
        <end position="76"/>
    </location>
</feature>
<accession>A0A5J9WC69</accession>
<evidence type="ECO:0000313" key="2">
    <source>
        <dbReference type="EMBL" id="TVU45603.1"/>
    </source>
</evidence>
<gene>
    <name evidence="2" type="ORF">EJB05_05094</name>
</gene>
<feature type="region of interest" description="Disordered" evidence="1">
    <location>
        <begin position="96"/>
        <end position="131"/>
    </location>
</feature>
<sequence>MMMGELDYLSENPRLMGMKLEDKEYFSGSIIETKAQRDIPAERYSVLKRSSSFNAERSSETLDCSRPDEDAMDTSRSRCLPRTPLLSSFLHPKSETLKSPISDCRKSSSTRKDCDLASGDGSRRFTDAASARTDSFRKEEKLVKIEES</sequence>
<feature type="region of interest" description="Disordered" evidence="1">
    <location>
        <begin position="50"/>
        <end position="79"/>
    </location>
</feature>
<dbReference type="EMBL" id="RWGY01000004">
    <property type="protein sequence ID" value="TVU45603.1"/>
    <property type="molecule type" value="Genomic_DNA"/>
</dbReference>
<dbReference type="OrthoDB" id="1280899at2759"/>
<reference evidence="2 3" key="1">
    <citation type="journal article" date="2019" name="Sci. Rep.">
        <title>A high-quality genome of Eragrostis curvula grass provides insights into Poaceae evolution and supports new strategies to enhance forage quality.</title>
        <authorList>
            <person name="Carballo J."/>
            <person name="Santos B.A.C.M."/>
            <person name="Zappacosta D."/>
            <person name="Garbus I."/>
            <person name="Selva J.P."/>
            <person name="Gallo C.A."/>
            <person name="Diaz A."/>
            <person name="Albertini E."/>
            <person name="Caccamo M."/>
            <person name="Echenique V."/>
        </authorList>
    </citation>
    <scope>NUCLEOTIDE SEQUENCE [LARGE SCALE GENOMIC DNA]</scope>
    <source>
        <strain evidence="3">cv. Victoria</strain>
        <tissue evidence="2">Leaf</tissue>
    </source>
</reference>
<dbReference type="PANTHER" id="PTHR31083">
    <property type="entry name" value="UPSTREAM OF FLC PROTEIN (DUF966)"/>
    <property type="match status" value="1"/>
</dbReference>
<dbReference type="AlphaFoldDB" id="A0A5J9WC69"/>
<dbReference type="InterPro" id="IPR010369">
    <property type="entry name" value="SOK"/>
</dbReference>
<name>A0A5J9WC69_9POAL</name>
<organism evidence="2 3">
    <name type="scientific">Eragrostis curvula</name>
    <name type="common">weeping love grass</name>
    <dbReference type="NCBI Taxonomy" id="38414"/>
    <lineage>
        <taxon>Eukaryota</taxon>
        <taxon>Viridiplantae</taxon>
        <taxon>Streptophyta</taxon>
        <taxon>Embryophyta</taxon>
        <taxon>Tracheophyta</taxon>
        <taxon>Spermatophyta</taxon>
        <taxon>Magnoliopsida</taxon>
        <taxon>Liliopsida</taxon>
        <taxon>Poales</taxon>
        <taxon>Poaceae</taxon>
        <taxon>PACMAD clade</taxon>
        <taxon>Chloridoideae</taxon>
        <taxon>Eragrostideae</taxon>
        <taxon>Eragrostidinae</taxon>
        <taxon>Eragrostis</taxon>
    </lineage>
</organism>
<dbReference type="PANTHER" id="PTHR31083:SF6">
    <property type="entry name" value="PROTEIN SOSEKI 3"/>
    <property type="match status" value="1"/>
</dbReference>
<keyword evidence="3" id="KW-1185">Reference proteome</keyword>
<proteinExistence type="predicted"/>
<evidence type="ECO:0000256" key="1">
    <source>
        <dbReference type="SAM" id="MobiDB-lite"/>
    </source>
</evidence>